<dbReference type="GO" id="GO:0000776">
    <property type="term" value="C:kinetochore"/>
    <property type="evidence" value="ECO:0007669"/>
    <property type="project" value="TreeGrafter"/>
</dbReference>
<evidence type="ECO:0000313" key="5">
    <source>
        <dbReference type="Proteomes" id="UP000016088"/>
    </source>
</evidence>
<evidence type="ECO:0000256" key="2">
    <source>
        <dbReference type="SAM" id="MobiDB-lite"/>
    </source>
</evidence>
<dbReference type="SMART" id="SM01173">
    <property type="entry name" value="DUF4187"/>
    <property type="match status" value="1"/>
</dbReference>
<feature type="region of interest" description="Disordered" evidence="2">
    <location>
        <begin position="1"/>
        <end position="44"/>
    </location>
</feature>
<keyword evidence="5" id="KW-1185">Reference proteome</keyword>
<feature type="domain" description="G-patch" evidence="3">
    <location>
        <begin position="65"/>
        <end position="111"/>
    </location>
</feature>
<feature type="compositionally biased region" description="Acidic residues" evidence="2">
    <location>
        <begin position="1"/>
        <end position="10"/>
    </location>
</feature>
<dbReference type="AlphaFoldDB" id="S9RMT1"/>
<name>S9RMT1_SCHOY</name>
<dbReference type="RefSeq" id="XP_013017712.1">
    <property type="nucleotide sequence ID" value="XM_013162258.1"/>
</dbReference>
<dbReference type="PROSITE" id="PS50174">
    <property type="entry name" value="G_PATCH"/>
    <property type="match status" value="1"/>
</dbReference>
<accession>S9RMT1</accession>
<dbReference type="InterPro" id="IPR000467">
    <property type="entry name" value="G_patch_dom"/>
</dbReference>
<dbReference type="eggNOG" id="KOG1994">
    <property type="taxonomic scope" value="Eukaryota"/>
</dbReference>
<dbReference type="GeneID" id="25033474"/>
<dbReference type="InterPro" id="IPR025239">
    <property type="entry name" value="DUF4187"/>
</dbReference>
<evidence type="ECO:0000256" key="1">
    <source>
        <dbReference type="SAM" id="Coils"/>
    </source>
</evidence>
<dbReference type="Proteomes" id="UP000016088">
    <property type="component" value="Unassembled WGS sequence"/>
</dbReference>
<keyword evidence="1" id="KW-0175">Coiled coil</keyword>
<dbReference type="HOGENOM" id="CLU_046724_1_0_1"/>
<dbReference type="OMA" id="DYMNMVI"/>
<feature type="coiled-coil region" evidence="1">
    <location>
        <begin position="113"/>
        <end position="167"/>
    </location>
</feature>
<protein>
    <submittedName>
        <fullName evidence="4">RNA-binding protein</fullName>
    </submittedName>
</protein>
<dbReference type="Pfam" id="PF13821">
    <property type="entry name" value="DUF4187"/>
    <property type="match status" value="1"/>
</dbReference>
<reference evidence="4 5" key="1">
    <citation type="journal article" date="2011" name="Science">
        <title>Comparative functional genomics of the fission yeasts.</title>
        <authorList>
            <person name="Rhind N."/>
            <person name="Chen Z."/>
            <person name="Yassour M."/>
            <person name="Thompson D.A."/>
            <person name="Haas B.J."/>
            <person name="Habib N."/>
            <person name="Wapinski I."/>
            <person name="Roy S."/>
            <person name="Lin M.F."/>
            <person name="Heiman D.I."/>
            <person name="Young S.K."/>
            <person name="Furuya K."/>
            <person name="Guo Y."/>
            <person name="Pidoux A."/>
            <person name="Chen H.M."/>
            <person name="Robbertse B."/>
            <person name="Goldberg J.M."/>
            <person name="Aoki K."/>
            <person name="Bayne E.H."/>
            <person name="Berlin A.M."/>
            <person name="Desjardins C.A."/>
            <person name="Dobbs E."/>
            <person name="Dukaj L."/>
            <person name="Fan L."/>
            <person name="FitzGerald M.G."/>
            <person name="French C."/>
            <person name="Gujja S."/>
            <person name="Hansen K."/>
            <person name="Keifenheim D."/>
            <person name="Levin J.Z."/>
            <person name="Mosher R.A."/>
            <person name="Mueller C.A."/>
            <person name="Pfiffner J."/>
            <person name="Priest M."/>
            <person name="Russ C."/>
            <person name="Smialowska A."/>
            <person name="Swoboda P."/>
            <person name="Sykes S.M."/>
            <person name="Vaughn M."/>
            <person name="Vengrova S."/>
            <person name="Yoder R."/>
            <person name="Zeng Q."/>
            <person name="Allshire R."/>
            <person name="Baulcombe D."/>
            <person name="Birren B.W."/>
            <person name="Brown W."/>
            <person name="Ekwall K."/>
            <person name="Kellis M."/>
            <person name="Leatherwood J."/>
            <person name="Levin H."/>
            <person name="Margalit H."/>
            <person name="Martienssen R."/>
            <person name="Nieduszynski C.A."/>
            <person name="Spatafora J.W."/>
            <person name="Friedman N."/>
            <person name="Dalgaard J.Z."/>
            <person name="Baumann P."/>
            <person name="Niki H."/>
            <person name="Regev A."/>
            <person name="Nusbaum C."/>
        </authorList>
    </citation>
    <scope>NUCLEOTIDE SEQUENCE [LARGE SCALE GENOMIC DNA]</scope>
    <source>
        <strain evidence="5">yFS286</strain>
    </source>
</reference>
<feature type="compositionally biased region" description="Basic and acidic residues" evidence="2">
    <location>
        <begin position="26"/>
        <end position="38"/>
    </location>
</feature>
<dbReference type="EMBL" id="KE503206">
    <property type="protein sequence ID" value="EPX75269.1"/>
    <property type="molecule type" value="Genomic_DNA"/>
</dbReference>
<organism evidence="4 5">
    <name type="scientific">Schizosaccharomyces octosporus (strain yFS286)</name>
    <name type="common">Fission yeast</name>
    <name type="synonym">Octosporomyces octosporus</name>
    <dbReference type="NCBI Taxonomy" id="483514"/>
    <lineage>
        <taxon>Eukaryota</taxon>
        <taxon>Fungi</taxon>
        <taxon>Dikarya</taxon>
        <taxon>Ascomycota</taxon>
        <taxon>Taphrinomycotina</taxon>
        <taxon>Schizosaccharomycetes</taxon>
        <taxon>Schizosaccharomycetales</taxon>
        <taxon>Schizosaccharomycetaceae</taxon>
        <taxon>Schizosaccharomyces</taxon>
    </lineage>
</organism>
<dbReference type="SMART" id="SM00443">
    <property type="entry name" value="G_patch"/>
    <property type="match status" value="1"/>
</dbReference>
<dbReference type="PANTHER" id="PTHR21032">
    <property type="entry name" value="G PATCH DOMAIN-CONTAINING PROTEIN 11"/>
    <property type="match status" value="1"/>
</dbReference>
<dbReference type="PANTHER" id="PTHR21032:SF0">
    <property type="entry name" value="G PATCH DOMAIN-CONTAINING PROTEIN 11"/>
    <property type="match status" value="1"/>
</dbReference>
<dbReference type="InterPro" id="IPR039249">
    <property type="entry name" value="GPATCH11"/>
</dbReference>
<dbReference type="Pfam" id="PF01585">
    <property type="entry name" value="G-patch"/>
    <property type="match status" value="1"/>
</dbReference>
<evidence type="ECO:0000259" key="3">
    <source>
        <dbReference type="PROSITE" id="PS50174"/>
    </source>
</evidence>
<dbReference type="VEuPathDB" id="FungiDB:SOCG_04512"/>
<dbReference type="GO" id="GO:0003676">
    <property type="term" value="F:nucleic acid binding"/>
    <property type="evidence" value="ECO:0007669"/>
    <property type="project" value="InterPro"/>
</dbReference>
<gene>
    <name evidence="4" type="ORF">SOCG_04512</name>
</gene>
<sequence>MTSSESDVEDYMSMKFDSAPSTLLSNEEKRDVESKERGFQPSQKTLEYENFKKAISESVSERSAGSKKALEMMKKMGYKSGSALGVEEKEEEEPLYVEKKQDKGGIGYENDKKRRLEDIIKEERLDIEKQTKSINEFSTEKSKEYLEKKLANQCSSAQRVLEKLETNELEKSGLEMTAEKAHPYYRSLLLRKEQDLEERVKRKRLASRVPLAQLETASGSDVPEQLESEPTKMDKEFHYFESLTELEKLSTVLLYLRRKYFYCLYCGFSYDNLEDLETNCPGVYEDDHD</sequence>
<evidence type="ECO:0000313" key="4">
    <source>
        <dbReference type="EMBL" id="EPX75269.1"/>
    </source>
</evidence>
<dbReference type="OrthoDB" id="786951at2759"/>
<proteinExistence type="predicted"/>